<reference evidence="1" key="2">
    <citation type="journal article" date="2015" name="Data Brief">
        <title>Shoot transcriptome of the giant reed, Arundo donax.</title>
        <authorList>
            <person name="Barrero R.A."/>
            <person name="Guerrero F.D."/>
            <person name="Moolhuijzen P."/>
            <person name="Goolsby J.A."/>
            <person name="Tidwell J."/>
            <person name="Bellgard S.E."/>
            <person name="Bellgard M.I."/>
        </authorList>
    </citation>
    <scope>NUCLEOTIDE SEQUENCE</scope>
    <source>
        <tissue evidence="1">Shoot tissue taken approximately 20 cm above the soil surface</tissue>
    </source>
</reference>
<protein>
    <submittedName>
        <fullName evidence="1">Uncharacterized protein</fullName>
    </submittedName>
</protein>
<evidence type="ECO:0000313" key="1">
    <source>
        <dbReference type="EMBL" id="JAD25749.1"/>
    </source>
</evidence>
<reference evidence="1" key="1">
    <citation type="submission" date="2014-09" db="EMBL/GenBank/DDBJ databases">
        <authorList>
            <person name="Magalhaes I.L.F."/>
            <person name="Oliveira U."/>
            <person name="Santos F.R."/>
            <person name="Vidigal T.H.D.A."/>
            <person name="Brescovit A.D."/>
            <person name="Santos A.J."/>
        </authorList>
    </citation>
    <scope>NUCLEOTIDE SEQUENCE</scope>
    <source>
        <tissue evidence="1">Shoot tissue taken approximately 20 cm above the soil surface</tissue>
    </source>
</reference>
<organism evidence="1">
    <name type="scientific">Arundo donax</name>
    <name type="common">Giant reed</name>
    <name type="synonym">Donax arundinaceus</name>
    <dbReference type="NCBI Taxonomy" id="35708"/>
    <lineage>
        <taxon>Eukaryota</taxon>
        <taxon>Viridiplantae</taxon>
        <taxon>Streptophyta</taxon>
        <taxon>Embryophyta</taxon>
        <taxon>Tracheophyta</taxon>
        <taxon>Spermatophyta</taxon>
        <taxon>Magnoliopsida</taxon>
        <taxon>Liliopsida</taxon>
        <taxon>Poales</taxon>
        <taxon>Poaceae</taxon>
        <taxon>PACMAD clade</taxon>
        <taxon>Arundinoideae</taxon>
        <taxon>Arundineae</taxon>
        <taxon>Arundo</taxon>
    </lineage>
</organism>
<sequence>MKVFRWKKILSYNKNSPKCKSYFAPDFNSKLCVLVYPGSKSYMVYRISQGMLLQEQDDIIESWEST</sequence>
<dbReference type="EMBL" id="GBRH01272146">
    <property type="protein sequence ID" value="JAD25749.1"/>
    <property type="molecule type" value="Transcribed_RNA"/>
</dbReference>
<name>A0A0A8YH57_ARUDO</name>
<proteinExistence type="predicted"/>
<dbReference type="AlphaFoldDB" id="A0A0A8YH57"/>
<accession>A0A0A8YH57</accession>